<proteinExistence type="predicted"/>
<dbReference type="EMBL" id="AFJL02000046">
    <property type="protein sequence ID" value="EMY06278.1"/>
    <property type="molecule type" value="Genomic_DNA"/>
</dbReference>
<dbReference type="Proteomes" id="UP000012329">
    <property type="component" value="Unassembled WGS sequence"/>
</dbReference>
<evidence type="ECO:0000313" key="2">
    <source>
        <dbReference type="Proteomes" id="UP000012329"/>
    </source>
</evidence>
<comment type="caution">
    <text evidence="1">The sequence shown here is derived from an EMBL/GenBank/DDBJ whole genome shotgun (WGS) entry which is preliminary data.</text>
</comment>
<evidence type="ECO:0000313" key="1">
    <source>
        <dbReference type="EMBL" id="EMY06278.1"/>
    </source>
</evidence>
<gene>
    <name evidence="1" type="ORF">LEP1GSC029_3180</name>
</gene>
<organism evidence="1 2">
    <name type="scientific">Leptospira interrogans str. 2002000626</name>
    <dbReference type="NCBI Taxonomy" id="996803"/>
    <lineage>
        <taxon>Bacteria</taxon>
        <taxon>Pseudomonadati</taxon>
        <taxon>Spirochaetota</taxon>
        <taxon>Spirochaetia</taxon>
        <taxon>Leptospirales</taxon>
        <taxon>Leptospiraceae</taxon>
        <taxon>Leptospira</taxon>
    </lineage>
</organism>
<name>A0A829DBK7_LEPIR</name>
<accession>A0A829DBK7</accession>
<sequence length="132" mass="15692">MNYKERREYIAEKILKAKKRIKYITWFHAPGKDFQPPFDWEFPDGKIIDSKTDFEFLNEWVGPICEVVLPMLTKRNWSILPIGSKVTIIELIQFESKEIQAYDFINVIMFEPLVTALVDSHIKIEKEKKLNE</sequence>
<protein>
    <submittedName>
        <fullName evidence="1">Uncharacterized protein</fullName>
    </submittedName>
</protein>
<reference evidence="1 2" key="1">
    <citation type="submission" date="2013-02" db="EMBL/GenBank/DDBJ databases">
        <authorList>
            <person name="Harkins D.M."/>
            <person name="Durkin A.S."/>
            <person name="Brinkac L.M."/>
            <person name="Haft D.H."/>
            <person name="Selengut J.D."/>
            <person name="Sanka R."/>
            <person name="DePew J."/>
            <person name="Purushe J."/>
            <person name="Whelen A.C."/>
            <person name="Vinetz J.M."/>
            <person name="Sutton G.G."/>
            <person name="Nierman W.C."/>
            <person name="Fouts D.E."/>
        </authorList>
    </citation>
    <scope>NUCLEOTIDE SEQUENCE [LARGE SCALE GENOMIC DNA]</scope>
    <source>
        <strain evidence="1 2">2002000626</strain>
    </source>
</reference>
<dbReference type="AlphaFoldDB" id="A0A829DBK7"/>